<protein>
    <submittedName>
        <fullName evidence="1">Uncharacterized protein</fullName>
    </submittedName>
</protein>
<gene>
    <name evidence="1" type="ORF">HMPREF9304_10300</name>
</gene>
<dbReference type="RefSeq" id="WP_036928560.1">
    <property type="nucleotide sequence ID" value="NZ_JRPQ01000153.1"/>
</dbReference>
<dbReference type="EMBL" id="JRPQ01000153">
    <property type="protein sequence ID" value="KGI21408.1"/>
    <property type="molecule type" value="Genomic_DNA"/>
</dbReference>
<accession>A0A098YRX0</accession>
<evidence type="ECO:0000313" key="2">
    <source>
        <dbReference type="Proteomes" id="UP000029723"/>
    </source>
</evidence>
<evidence type="ECO:0000313" key="1">
    <source>
        <dbReference type="EMBL" id="KGI21408.1"/>
    </source>
</evidence>
<reference evidence="1 2" key="1">
    <citation type="submission" date="2014-07" db="EMBL/GenBank/DDBJ databases">
        <authorList>
            <person name="McCorrison J."/>
            <person name="Sanka R."/>
            <person name="Torralba M."/>
            <person name="Gillis M."/>
            <person name="Haft D.H."/>
            <person name="Methe B."/>
            <person name="Sutton G."/>
            <person name="Nelson K.E."/>
        </authorList>
    </citation>
    <scope>NUCLEOTIDE SEQUENCE [LARGE SCALE GENOMIC DNA]</scope>
    <source>
        <strain evidence="1 2">S9-PR14</strain>
    </source>
</reference>
<proteinExistence type="predicted"/>
<organism evidence="1 2">
    <name type="scientific">Hoylesella timonensis S9-PR14</name>
    <dbReference type="NCBI Taxonomy" id="1401062"/>
    <lineage>
        <taxon>Bacteria</taxon>
        <taxon>Pseudomonadati</taxon>
        <taxon>Bacteroidota</taxon>
        <taxon>Bacteroidia</taxon>
        <taxon>Bacteroidales</taxon>
        <taxon>Prevotellaceae</taxon>
        <taxon>Hoylesella</taxon>
    </lineage>
</organism>
<name>A0A098YRX0_9BACT</name>
<dbReference type="Proteomes" id="UP000029723">
    <property type="component" value="Unassembled WGS sequence"/>
</dbReference>
<comment type="caution">
    <text evidence="1">The sequence shown here is derived from an EMBL/GenBank/DDBJ whole genome shotgun (WGS) entry which is preliminary data.</text>
</comment>
<dbReference type="AlphaFoldDB" id="A0A098YRX0"/>
<dbReference type="OrthoDB" id="9776582at2"/>
<sequence length="242" mass="28851">MKKGTQEYQVIEALRKEGGFATLRRLNEIVDFSSWKTKTPEASVRRIVQNSQSIFRIQSGLWALEDCRKVVLKKFNIKEGDKYSEEQFSHGYYQGLLVEIGKYRNKKTYIPAQDKNRMFLDKHLCEVADTYTIPSFTYDYLLRKARTVDVIWFNEREMPSDFYEVEHTTDIKNSLSKFYELQDFFSKFYIVADICRKKEFYDKINASMFNDIKSRVQFIDYERVVAMHTGLKCVNMNNWQII</sequence>